<name>A0A5J6ZC57_9CORY</name>
<dbReference type="Proteomes" id="UP000326711">
    <property type="component" value="Chromosome"/>
</dbReference>
<dbReference type="Pfam" id="PF04228">
    <property type="entry name" value="Zn_peptidase"/>
    <property type="match status" value="1"/>
</dbReference>
<evidence type="ECO:0000256" key="4">
    <source>
        <dbReference type="ARBA" id="ARBA00023136"/>
    </source>
</evidence>
<dbReference type="PANTHER" id="PTHR30168">
    <property type="entry name" value="PUTATIVE MEMBRANE PROTEIN YPFJ"/>
    <property type="match status" value="1"/>
</dbReference>
<keyword evidence="4" id="KW-0472">Membrane</keyword>
<dbReference type="PANTHER" id="PTHR30168:SF0">
    <property type="entry name" value="INNER MEMBRANE PROTEIN"/>
    <property type="match status" value="1"/>
</dbReference>
<evidence type="ECO:0000313" key="5">
    <source>
        <dbReference type="EMBL" id="QFQ02430.1"/>
    </source>
</evidence>
<protein>
    <submittedName>
        <fullName evidence="5">Neutral zinc metallopeptidase</fullName>
    </submittedName>
</protein>
<evidence type="ECO:0000256" key="3">
    <source>
        <dbReference type="ARBA" id="ARBA00022989"/>
    </source>
</evidence>
<keyword evidence="6" id="KW-1185">Reference proteome</keyword>
<evidence type="ECO:0000256" key="1">
    <source>
        <dbReference type="ARBA" id="ARBA00004167"/>
    </source>
</evidence>
<dbReference type="OrthoDB" id="9774900at2"/>
<dbReference type="GO" id="GO:0016020">
    <property type="term" value="C:membrane"/>
    <property type="evidence" value="ECO:0007669"/>
    <property type="project" value="UniProtKB-SubCell"/>
</dbReference>
<proteinExistence type="predicted"/>
<gene>
    <name evidence="5" type="ORF">CUROG_05295</name>
</gene>
<dbReference type="InterPro" id="IPR007343">
    <property type="entry name" value="Uncharacterised_pept_Zn_put"/>
</dbReference>
<comment type="subcellular location">
    <subcellularLocation>
        <location evidence="1">Membrane</location>
        <topology evidence="1">Single-pass membrane protein</topology>
    </subcellularLocation>
</comment>
<accession>A0A5J6ZC57</accession>
<dbReference type="EMBL" id="CP045032">
    <property type="protein sequence ID" value="QFQ02430.1"/>
    <property type="molecule type" value="Genomic_DNA"/>
</dbReference>
<reference evidence="6" key="1">
    <citation type="submission" date="2019-10" db="EMBL/GenBank/DDBJ databases">
        <title>Complete genome sequence of Corynebacterium urogenitalis DSM 108747, isolated from the genital tract of a cow.</title>
        <authorList>
            <person name="Ruckert C."/>
            <person name="Ballas P."/>
            <person name="Wagener K."/>
            <person name="Drillich M."/>
            <person name="Kaempfer P."/>
            <person name="Busse H.-J."/>
            <person name="Ehling-Schulz M."/>
        </authorList>
    </citation>
    <scope>NUCLEOTIDE SEQUENCE [LARGE SCALE GENOMIC DNA]</scope>
    <source>
        <strain evidence="6">LMM 1652</strain>
    </source>
</reference>
<sequence length="290" mass="30141">MSGGGGGFNGGGRGGGNAIIGLIAGLVGRKFGIPGVIIAGLAVAFFSAGGPSMFSGGAGQQASEGGSLDHCKTAQDANENDDCRIFATGVSLDEYWTAALPENEGIEYEAPELRIAEGNINTGCGSANISQTGPFYCPGDQTVYMSIPFFDQLKEMGGSNGSFAQQYVTAHEFAHHIQQQQGTLSLSDYNDPGAESGAVKIELQADCYAGLWASNADKGPDAMIDPITQEQVNQAIQTAQAIGDDAIQSSSGQEVNPDLWTHGSSEQRTDAFIRGYQGGTMASCAQDFNR</sequence>
<organism evidence="5 6">
    <name type="scientific">Corynebacterium urogenitale</name>
    <dbReference type="NCBI Taxonomy" id="2487892"/>
    <lineage>
        <taxon>Bacteria</taxon>
        <taxon>Bacillati</taxon>
        <taxon>Actinomycetota</taxon>
        <taxon>Actinomycetes</taxon>
        <taxon>Mycobacteriales</taxon>
        <taxon>Corynebacteriaceae</taxon>
        <taxon>Corynebacterium</taxon>
    </lineage>
</organism>
<dbReference type="AlphaFoldDB" id="A0A5J6ZC57"/>
<dbReference type="KEGG" id="cuo:CUROG_05295"/>
<evidence type="ECO:0000256" key="2">
    <source>
        <dbReference type="ARBA" id="ARBA00022692"/>
    </source>
</evidence>
<keyword evidence="3" id="KW-1133">Transmembrane helix</keyword>
<evidence type="ECO:0000313" key="6">
    <source>
        <dbReference type="Proteomes" id="UP000326711"/>
    </source>
</evidence>
<keyword evidence="2" id="KW-0812">Transmembrane</keyword>